<dbReference type="AlphaFoldDB" id="A0A016UC00"/>
<gene>
    <name evidence="1" type="primary">Acey_s0046.g1359</name>
    <name evidence="1" type="ORF">Y032_0046g1359</name>
</gene>
<dbReference type="Proteomes" id="UP000024635">
    <property type="component" value="Unassembled WGS sequence"/>
</dbReference>
<proteinExistence type="predicted"/>
<dbReference type="EMBL" id="JARK01001382">
    <property type="protein sequence ID" value="EYC12680.1"/>
    <property type="molecule type" value="Genomic_DNA"/>
</dbReference>
<comment type="caution">
    <text evidence="1">The sequence shown here is derived from an EMBL/GenBank/DDBJ whole genome shotgun (WGS) entry which is preliminary data.</text>
</comment>
<keyword evidence="2" id="KW-1185">Reference proteome</keyword>
<name>A0A016UC00_9BILA</name>
<organism evidence="1 2">
    <name type="scientific">Ancylostoma ceylanicum</name>
    <dbReference type="NCBI Taxonomy" id="53326"/>
    <lineage>
        <taxon>Eukaryota</taxon>
        <taxon>Metazoa</taxon>
        <taxon>Ecdysozoa</taxon>
        <taxon>Nematoda</taxon>
        <taxon>Chromadorea</taxon>
        <taxon>Rhabditida</taxon>
        <taxon>Rhabditina</taxon>
        <taxon>Rhabditomorpha</taxon>
        <taxon>Strongyloidea</taxon>
        <taxon>Ancylostomatidae</taxon>
        <taxon>Ancylostomatinae</taxon>
        <taxon>Ancylostoma</taxon>
    </lineage>
</organism>
<sequence>MLLSSNMKGQKWRAKRGIGADFRNSFYSLHLKSLRLENRAGTVGVTNNLQHYLRLGESSILVEFDFGRRLGRSFLAGFHILLHNLRWIACCLVSGCTKTLEGRGPPHFVVEVITDPASTRHADFSGIHMLSQNGL</sequence>
<reference evidence="2" key="1">
    <citation type="journal article" date="2015" name="Nat. Genet.">
        <title>The genome and transcriptome of the zoonotic hookworm Ancylostoma ceylanicum identify infection-specific gene families.</title>
        <authorList>
            <person name="Schwarz E.M."/>
            <person name="Hu Y."/>
            <person name="Antoshechkin I."/>
            <person name="Miller M.M."/>
            <person name="Sternberg P.W."/>
            <person name="Aroian R.V."/>
        </authorList>
    </citation>
    <scope>NUCLEOTIDE SEQUENCE</scope>
    <source>
        <strain evidence="2">HY135</strain>
    </source>
</reference>
<protein>
    <submittedName>
        <fullName evidence="1">Uncharacterized protein</fullName>
    </submittedName>
</protein>
<accession>A0A016UC00</accession>
<evidence type="ECO:0000313" key="2">
    <source>
        <dbReference type="Proteomes" id="UP000024635"/>
    </source>
</evidence>
<evidence type="ECO:0000313" key="1">
    <source>
        <dbReference type="EMBL" id="EYC12680.1"/>
    </source>
</evidence>